<feature type="compositionally biased region" description="Basic and acidic residues" evidence="1">
    <location>
        <begin position="51"/>
        <end position="60"/>
    </location>
</feature>
<evidence type="ECO:0000313" key="3">
    <source>
        <dbReference type="Proteomes" id="UP001228049"/>
    </source>
</evidence>
<evidence type="ECO:0000256" key="1">
    <source>
        <dbReference type="SAM" id="MobiDB-lite"/>
    </source>
</evidence>
<sequence length="101" mass="11243">MHLISIWRRPFSSDLSLPLLDPDKPSHPCAPFWLEIAKFTLAPVAMEDSDHEAHSSDEHNSCPASPKHSIPDHDPEQVPVTPPNPLTTNEIPLLMAVFFEG</sequence>
<name>A0AAD9CF77_DISEL</name>
<feature type="region of interest" description="Disordered" evidence="1">
    <location>
        <begin position="47"/>
        <end position="87"/>
    </location>
</feature>
<protein>
    <submittedName>
        <fullName evidence="2">Chromatin-remodeling ATPase INO80</fullName>
    </submittedName>
</protein>
<dbReference type="Proteomes" id="UP001228049">
    <property type="component" value="Unassembled WGS sequence"/>
</dbReference>
<accession>A0AAD9CF77</accession>
<keyword evidence="3" id="KW-1185">Reference proteome</keyword>
<gene>
    <name evidence="2" type="ORF">KUDE01_000873</name>
</gene>
<reference evidence="2" key="1">
    <citation type="submission" date="2023-04" db="EMBL/GenBank/DDBJ databases">
        <title>Chromosome-level genome of Chaenocephalus aceratus.</title>
        <authorList>
            <person name="Park H."/>
        </authorList>
    </citation>
    <scope>NUCLEOTIDE SEQUENCE</scope>
    <source>
        <strain evidence="2">DE</strain>
        <tissue evidence="2">Muscle</tissue>
    </source>
</reference>
<comment type="caution">
    <text evidence="2">The sequence shown here is derived from an EMBL/GenBank/DDBJ whole genome shotgun (WGS) entry which is preliminary data.</text>
</comment>
<dbReference type="EMBL" id="JASDAP010000007">
    <property type="protein sequence ID" value="KAK1900086.1"/>
    <property type="molecule type" value="Genomic_DNA"/>
</dbReference>
<organism evidence="2 3">
    <name type="scientific">Dissostichus eleginoides</name>
    <name type="common">Patagonian toothfish</name>
    <name type="synonym">Dissostichus amissus</name>
    <dbReference type="NCBI Taxonomy" id="100907"/>
    <lineage>
        <taxon>Eukaryota</taxon>
        <taxon>Metazoa</taxon>
        <taxon>Chordata</taxon>
        <taxon>Craniata</taxon>
        <taxon>Vertebrata</taxon>
        <taxon>Euteleostomi</taxon>
        <taxon>Actinopterygii</taxon>
        <taxon>Neopterygii</taxon>
        <taxon>Teleostei</taxon>
        <taxon>Neoteleostei</taxon>
        <taxon>Acanthomorphata</taxon>
        <taxon>Eupercaria</taxon>
        <taxon>Perciformes</taxon>
        <taxon>Notothenioidei</taxon>
        <taxon>Nototheniidae</taxon>
        <taxon>Dissostichus</taxon>
    </lineage>
</organism>
<dbReference type="AlphaFoldDB" id="A0AAD9CF77"/>
<evidence type="ECO:0000313" key="2">
    <source>
        <dbReference type="EMBL" id="KAK1900086.1"/>
    </source>
</evidence>
<proteinExistence type="predicted"/>